<sequence>MLSESDFIPAIDLHSDYLSCRKDCVTSPEILKSSPVRAQFFAIFLPPEKKTKPFLFKELDRFRGLLKDHGFIHGKTPEIIINEFSENNVIAIPCVEDAEILDIPGNRDWAVSLGVRYVTIVHNHSNRYAGSSKDDGGGLTLEGRKLIKWLEGRRILPDVSHASEDTFKDILSITKGPVIASHSCVYSLNPHHRNLKDYQIKEIAGTGGVIGVNFYPFFLSGNSTCSIEKLVEHIKYMVDIAGVDYVALGSDFDGISSTPEGLDTPINLILLKERLFSADFSRREVEKIFYRNVIRVLSKI</sequence>
<organism evidence="1">
    <name type="scientific">candidate division WOR-3 bacterium</name>
    <dbReference type="NCBI Taxonomy" id="2052148"/>
    <lineage>
        <taxon>Bacteria</taxon>
        <taxon>Bacteria division WOR-3</taxon>
    </lineage>
</organism>
<dbReference type="GO" id="GO:0006508">
    <property type="term" value="P:proteolysis"/>
    <property type="evidence" value="ECO:0007669"/>
    <property type="project" value="InterPro"/>
</dbReference>
<dbReference type="GO" id="GO:0070573">
    <property type="term" value="F:metallodipeptidase activity"/>
    <property type="evidence" value="ECO:0007669"/>
    <property type="project" value="InterPro"/>
</dbReference>
<accession>A0A7C0VDC6</accession>
<comment type="caution">
    <text evidence="1">The sequence shown here is derived from an EMBL/GenBank/DDBJ whole genome shotgun (WGS) entry which is preliminary data.</text>
</comment>
<dbReference type="InterPro" id="IPR008257">
    <property type="entry name" value="Pept_M19"/>
</dbReference>
<protein>
    <recommendedName>
        <fullName evidence="2">Membrane dipeptidase</fullName>
    </recommendedName>
</protein>
<name>A0A7C0VDC6_UNCW3</name>
<proteinExistence type="predicted"/>
<reference evidence="1" key="1">
    <citation type="journal article" date="2020" name="mSystems">
        <title>Genome- and Community-Level Interaction Insights into Carbon Utilization and Element Cycling Functions of Hydrothermarchaeota in Hydrothermal Sediment.</title>
        <authorList>
            <person name="Zhou Z."/>
            <person name="Liu Y."/>
            <person name="Xu W."/>
            <person name="Pan J."/>
            <person name="Luo Z.H."/>
            <person name="Li M."/>
        </authorList>
    </citation>
    <scope>NUCLEOTIDE SEQUENCE [LARGE SCALE GENOMIC DNA]</scope>
    <source>
        <strain evidence="1">HyVt-102</strain>
    </source>
</reference>
<dbReference type="PROSITE" id="PS51365">
    <property type="entry name" value="RENAL_DIPEPTIDASE_2"/>
    <property type="match status" value="1"/>
</dbReference>
<dbReference type="Pfam" id="PF01244">
    <property type="entry name" value="Peptidase_M19"/>
    <property type="match status" value="1"/>
</dbReference>
<dbReference type="AlphaFoldDB" id="A0A7C0VDC6"/>
<dbReference type="SUPFAM" id="SSF51556">
    <property type="entry name" value="Metallo-dependent hydrolases"/>
    <property type="match status" value="1"/>
</dbReference>
<gene>
    <name evidence="1" type="ORF">ENF18_03900</name>
</gene>
<dbReference type="PANTHER" id="PTHR10443">
    <property type="entry name" value="MICROSOMAL DIPEPTIDASE"/>
    <property type="match status" value="1"/>
</dbReference>
<dbReference type="PANTHER" id="PTHR10443:SF12">
    <property type="entry name" value="DIPEPTIDASE"/>
    <property type="match status" value="1"/>
</dbReference>
<dbReference type="EMBL" id="DQWE01000184">
    <property type="protein sequence ID" value="HDI82918.1"/>
    <property type="molecule type" value="Genomic_DNA"/>
</dbReference>
<dbReference type="InterPro" id="IPR032466">
    <property type="entry name" value="Metal_Hydrolase"/>
</dbReference>
<dbReference type="Gene3D" id="3.20.20.140">
    <property type="entry name" value="Metal-dependent hydrolases"/>
    <property type="match status" value="1"/>
</dbReference>
<evidence type="ECO:0000313" key="1">
    <source>
        <dbReference type="EMBL" id="HDI82918.1"/>
    </source>
</evidence>
<evidence type="ECO:0008006" key="2">
    <source>
        <dbReference type="Google" id="ProtNLM"/>
    </source>
</evidence>
<dbReference type="Proteomes" id="UP000885847">
    <property type="component" value="Unassembled WGS sequence"/>
</dbReference>